<dbReference type="AlphaFoldDB" id="A0AA45R3H5"/>
<proteinExistence type="inferred from homology"/>
<dbReference type="InterPro" id="IPR015889">
    <property type="entry name" value="Intradiol_dOase_core"/>
</dbReference>
<keyword evidence="2" id="KW-0223">Dioxygenase</keyword>
<dbReference type="PANTHER" id="PTHR33711">
    <property type="entry name" value="DIOXYGENASE, PUTATIVE (AFU_ORTHOLOGUE AFUA_2G02910)-RELATED"/>
    <property type="match status" value="1"/>
</dbReference>
<evidence type="ECO:0000256" key="4">
    <source>
        <dbReference type="SAM" id="MobiDB-lite"/>
    </source>
</evidence>
<comment type="similarity">
    <text evidence="1">Belongs to the intradiol ring-cleavage dioxygenase family.</text>
</comment>
<dbReference type="GO" id="GO:0008199">
    <property type="term" value="F:ferric iron binding"/>
    <property type="evidence" value="ECO:0007669"/>
    <property type="project" value="InterPro"/>
</dbReference>
<feature type="region of interest" description="Disordered" evidence="4">
    <location>
        <begin position="63"/>
        <end position="87"/>
    </location>
</feature>
<feature type="domain" description="Intradiol ring-cleavage dioxygenases" evidence="5">
    <location>
        <begin position="38"/>
        <end position="179"/>
    </location>
</feature>
<evidence type="ECO:0000259" key="5">
    <source>
        <dbReference type="Pfam" id="PF00775"/>
    </source>
</evidence>
<sequence length="188" mass="20261">MTERWRPTPSQTVGPFHGVALPWADGPYAVAEGTPGAFWITGTVRDGAGEPVADAVVETWQADPDGRFDHPDDPRGPVSRNGFRGFSRSGTAPSGEFRLLTVKPGPLPFGDGRAQAPHLDVSVFCRGLLVRLVTRIYFPDEPANAEDPVLASIPDPAARATLVAVAQPGGYRFDIHLQGERETVFFDL</sequence>
<accession>A0AA45R3H5</accession>
<keyword evidence="3 6" id="KW-0560">Oxidoreductase</keyword>
<evidence type="ECO:0000256" key="2">
    <source>
        <dbReference type="ARBA" id="ARBA00022964"/>
    </source>
</evidence>
<dbReference type="NCBIfam" id="TIGR02423">
    <property type="entry name" value="protocat_alph"/>
    <property type="match status" value="1"/>
</dbReference>
<protein>
    <submittedName>
        <fullName evidence="6">Protocatechuate 3,4-dioxygenase subunit alpha</fullName>
        <ecNumber evidence="6">1.13.11.3</ecNumber>
    </submittedName>
</protein>
<evidence type="ECO:0000313" key="6">
    <source>
        <dbReference type="EMBL" id="QUF03585.1"/>
    </source>
</evidence>
<dbReference type="InterPro" id="IPR050770">
    <property type="entry name" value="Intradiol_RC_Dioxygenase"/>
</dbReference>
<reference evidence="6" key="1">
    <citation type="submission" date="2021-04" db="EMBL/GenBank/DDBJ databases">
        <title>Genomic sequence of Actinosynnema pretiosum subsp. pretiosum ATCC 31280 (C-14919).</title>
        <authorList>
            <person name="Bai L."/>
            <person name="Wang X."/>
            <person name="Xiao Y."/>
        </authorList>
    </citation>
    <scope>NUCLEOTIDE SEQUENCE</scope>
    <source>
        <strain evidence="6">ATCC 31280</strain>
    </source>
</reference>
<dbReference type="Pfam" id="PF00775">
    <property type="entry name" value="Dioxygenase_C"/>
    <property type="match status" value="1"/>
</dbReference>
<dbReference type="Proteomes" id="UP000677152">
    <property type="component" value="Chromosome"/>
</dbReference>
<dbReference type="EMBL" id="CP073249">
    <property type="protein sequence ID" value="QUF03585.1"/>
    <property type="molecule type" value="Genomic_DNA"/>
</dbReference>
<evidence type="ECO:0000256" key="1">
    <source>
        <dbReference type="ARBA" id="ARBA00007825"/>
    </source>
</evidence>
<dbReference type="EC" id="1.13.11.3" evidence="6"/>
<name>A0AA45R3H5_9PSEU</name>
<organism evidence="6 7">
    <name type="scientific">Actinosynnema pretiosum subsp. pretiosum</name>
    <dbReference type="NCBI Taxonomy" id="103721"/>
    <lineage>
        <taxon>Bacteria</taxon>
        <taxon>Bacillati</taxon>
        <taxon>Actinomycetota</taxon>
        <taxon>Actinomycetes</taxon>
        <taxon>Pseudonocardiales</taxon>
        <taxon>Pseudonocardiaceae</taxon>
        <taxon>Actinosynnema</taxon>
    </lineage>
</organism>
<evidence type="ECO:0000313" key="7">
    <source>
        <dbReference type="Proteomes" id="UP000677152"/>
    </source>
</evidence>
<dbReference type="Gene3D" id="2.60.130.10">
    <property type="entry name" value="Aromatic compound dioxygenase"/>
    <property type="match status" value="1"/>
</dbReference>
<dbReference type="InterPro" id="IPR000627">
    <property type="entry name" value="Intradiol_dOase_C"/>
</dbReference>
<feature type="compositionally biased region" description="Basic and acidic residues" evidence="4">
    <location>
        <begin position="64"/>
        <end position="75"/>
    </location>
</feature>
<dbReference type="InterPro" id="IPR012786">
    <property type="entry name" value="Protocat_dOase_a"/>
</dbReference>
<gene>
    <name evidence="6" type="primary">pcaG</name>
    <name evidence="6" type="ORF">KCV87_30045</name>
</gene>
<dbReference type="SUPFAM" id="SSF49482">
    <property type="entry name" value="Aromatic compound dioxygenase"/>
    <property type="match status" value="1"/>
</dbReference>
<dbReference type="GO" id="GO:0018578">
    <property type="term" value="F:protocatechuate 3,4-dioxygenase activity"/>
    <property type="evidence" value="ECO:0007669"/>
    <property type="project" value="UniProtKB-EC"/>
</dbReference>
<evidence type="ECO:0000256" key="3">
    <source>
        <dbReference type="ARBA" id="ARBA00023002"/>
    </source>
</evidence>
<dbReference type="PANTHER" id="PTHR33711:SF9">
    <property type="entry name" value="PROTOCATECHUATE 3,4-DIOXYGENASE ALPHA CHAIN"/>
    <property type="match status" value="1"/>
</dbReference>